<dbReference type="STRING" id="28377.ENSACAP00000018257"/>
<dbReference type="PANTHER" id="PTHR46613:SF1">
    <property type="entry name" value="RADIAL SPOKE HEAD 10 HOMOLOG B-RELATED"/>
    <property type="match status" value="1"/>
</dbReference>
<keyword evidence="5" id="KW-0282">Flagellum</keyword>
<protein>
    <recommendedName>
        <fullName evidence="11">Radial spoke head 10 homolog B</fullName>
    </recommendedName>
</protein>
<comment type="subcellular location">
    <subcellularLocation>
        <location evidence="1">Cell projection</location>
        <location evidence="1">Cilium</location>
        <location evidence="1">Flagellum</location>
    </subcellularLocation>
    <subcellularLocation>
        <location evidence="2">Cytoplasm</location>
        <location evidence="2">Cytoskeleton</location>
        <location evidence="2">Cilium axoneme</location>
    </subcellularLocation>
</comment>
<sequence>ISYEGDKVRGLYEGEGTAYFQGGNVYKGMFSEGLMHGLGTYTWADGVKYEGNFVKNLQMQHGIYTWPDGSIYEGEVKAGIRHGFGMYKCGTYPVSYIGQWVDGKRHGKGTIYYNKEGSSFYEGDFVYNVKSGWGIRCYKSGNLYEGQWERDMRHGSGRMRWLTTNQEYTGKWVDGIQHGFGTHTWYLKRIPGSQYPLRNEYVGDFVNGDRHGCGKFFFASGAMYDGEWVYNKKHGMGKLVFKNGHVYEGEFIYDHIAEYPTFQIDIMNIQDLSGIRTKSPFESIKVVDGPGGSSTLGTNIEIDISSLLAVFPEKDRKEEIKQTEFAVLRHISELRRIYTFYSSLGYDLSVDNTFLMTKLQFWRFLKDCRFHHCNLTLADMDRILNDKTLPEDIHSPYETLLLRMFLTYLIYLSFHIYYKEFVDTTPCLFKCFSKLMAENIAPNACQIKGVMFGDRQQAVYAISYIEKCWEIHRDFCRPSALPPHEPTMKMRHFLWMLKDLKLINRQLTATKVVNILAKDSPCVRTGEDINLENEIVFLEFFEALLDCALLFVTDEMLKHQAEAASQSGSSFRTEDYMDGARLSPLPQDHSSGQVRSGQALCGGDWMGTFGNAKSVLSLQTKCLTMCFFLFVCGPDKLQNAKTEQKDKHSLWMSQIYIFFVNKFFGGYKHLQVVKETILVNRVWETQLHLLRKIQEEEEDVDSRLPSNAHGHFLQPACWIIGPPLSVRSVIRHSARPFMSNNRNSTVLGFQ</sequence>
<keyword evidence="7" id="KW-0206">Cytoskeleton</keyword>
<evidence type="ECO:0000256" key="4">
    <source>
        <dbReference type="ARBA" id="ARBA00022737"/>
    </source>
</evidence>
<organism evidence="9 10">
    <name type="scientific">Anolis carolinensis</name>
    <name type="common">Green anole</name>
    <name type="synonym">American chameleon</name>
    <dbReference type="NCBI Taxonomy" id="28377"/>
    <lineage>
        <taxon>Eukaryota</taxon>
        <taxon>Metazoa</taxon>
        <taxon>Chordata</taxon>
        <taxon>Craniata</taxon>
        <taxon>Vertebrata</taxon>
        <taxon>Euteleostomi</taxon>
        <taxon>Lepidosauria</taxon>
        <taxon>Squamata</taxon>
        <taxon>Bifurcata</taxon>
        <taxon>Unidentata</taxon>
        <taxon>Episquamata</taxon>
        <taxon>Toxicofera</taxon>
        <taxon>Iguania</taxon>
        <taxon>Dactyloidae</taxon>
        <taxon>Anolis</taxon>
    </lineage>
</organism>
<evidence type="ECO:0000256" key="2">
    <source>
        <dbReference type="ARBA" id="ARBA00004430"/>
    </source>
</evidence>
<reference evidence="9" key="2">
    <citation type="submission" date="2025-08" db="UniProtKB">
        <authorList>
            <consortium name="Ensembl"/>
        </authorList>
    </citation>
    <scope>IDENTIFICATION</scope>
</reference>
<dbReference type="InParanoid" id="H9GQL3"/>
<dbReference type="Bgee" id="ENSACAG00000005321">
    <property type="expression patterns" value="Expressed in brain and 12 other cell types or tissues"/>
</dbReference>
<dbReference type="GO" id="GO:0097729">
    <property type="term" value="C:9+2 motile cilium"/>
    <property type="evidence" value="ECO:0007669"/>
    <property type="project" value="Ensembl"/>
</dbReference>
<dbReference type="Pfam" id="PF02493">
    <property type="entry name" value="MORN"/>
    <property type="match status" value="10"/>
</dbReference>
<dbReference type="SMART" id="SM00698">
    <property type="entry name" value="MORN"/>
    <property type="match status" value="9"/>
</dbReference>
<keyword evidence="3" id="KW-0963">Cytoplasm</keyword>
<proteinExistence type="predicted"/>
<evidence type="ECO:0000313" key="9">
    <source>
        <dbReference type="Ensembl" id="ENSACAP00000018257.2"/>
    </source>
</evidence>
<evidence type="ECO:0000313" key="10">
    <source>
        <dbReference type="Proteomes" id="UP000001646"/>
    </source>
</evidence>
<dbReference type="Proteomes" id="UP000001646">
    <property type="component" value="Unplaced"/>
</dbReference>
<name>H9GQL3_ANOCA</name>
<dbReference type="HOGENOM" id="CLU_012108_1_1_1"/>
<evidence type="ECO:0000256" key="8">
    <source>
        <dbReference type="ARBA" id="ARBA00023273"/>
    </source>
</evidence>
<keyword evidence="10" id="KW-1185">Reference proteome</keyword>
<reference evidence="9" key="1">
    <citation type="submission" date="2009-12" db="EMBL/GenBank/DDBJ databases">
        <title>The Genome Sequence of Anolis carolinensis (Green Anole Lizard).</title>
        <authorList>
            <consortium name="The Genome Sequencing Platform"/>
            <person name="Di Palma F."/>
            <person name="Alfoldi J."/>
            <person name="Heiman D."/>
            <person name="Young S."/>
            <person name="Grabherr M."/>
            <person name="Johnson J."/>
            <person name="Lander E.S."/>
            <person name="Lindblad-Toh K."/>
        </authorList>
    </citation>
    <scope>NUCLEOTIDE SEQUENCE [LARGE SCALE GENOMIC DNA]</scope>
    <source>
        <strain evidence="9">JBL SC #1</strain>
    </source>
</reference>
<evidence type="ECO:0008006" key="11">
    <source>
        <dbReference type="Google" id="ProtNLM"/>
    </source>
</evidence>
<evidence type="ECO:0000256" key="6">
    <source>
        <dbReference type="ARBA" id="ARBA00023069"/>
    </source>
</evidence>
<keyword evidence="8" id="KW-0966">Cell projection</keyword>
<dbReference type="PANTHER" id="PTHR46613">
    <property type="entry name" value="RADIAL SPOKE HEAD 10 HOMOLOG B-RELATED"/>
    <property type="match status" value="1"/>
</dbReference>
<dbReference type="AlphaFoldDB" id="H9GQL3"/>
<dbReference type="InterPro" id="IPR003409">
    <property type="entry name" value="MORN"/>
</dbReference>
<evidence type="ECO:0000256" key="7">
    <source>
        <dbReference type="ARBA" id="ARBA00023212"/>
    </source>
</evidence>
<dbReference type="eggNOG" id="KOG0231">
    <property type="taxonomic scope" value="Eukaryota"/>
</dbReference>
<dbReference type="GO" id="GO:0005930">
    <property type="term" value="C:axoneme"/>
    <property type="evidence" value="ECO:0007669"/>
    <property type="project" value="UniProtKB-SubCell"/>
</dbReference>
<gene>
    <name evidence="9" type="primary">LOC100564477</name>
</gene>
<dbReference type="Ensembl" id="ENSACAT00000024011.2">
    <property type="protein sequence ID" value="ENSACAP00000018257.2"/>
    <property type="gene ID" value="ENSACAG00000005321.4"/>
</dbReference>
<dbReference type="SUPFAM" id="SSF82185">
    <property type="entry name" value="Histone H3 K4-specific methyltransferase SET7/9 N-terminal domain"/>
    <property type="match status" value="3"/>
</dbReference>
<keyword evidence="6" id="KW-0969">Cilium</keyword>
<evidence type="ECO:0000256" key="5">
    <source>
        <dbReference type="ARBA" id="ARBA00022846"/>
    </source>
</evidence>
<evidence type="ECO:0000256" key="3">
    <source>
        <dbReference type="ARBA" id="ARBA00022490"/>
    </source>
</evidence>
<dbReference type="Gene3D" id="2.20.110.10">
    <property type="entry name" value="Histone H3 K4-specific methyltransferase SET7/9 N-terminal domain"/>
    <property type="match status" value="4"/>
</dbReference>
<reference evidence="9" key="3">
    <citation type="submission" date="2025-09" db="UniProtKB">
        <authorList>
            <consortium name="Ensembl"/>
        </authorList>
    </citation>
    <scope>IDENTIFICATION</scope>
</reference>
<evidence type="ECO:0000256" key="1">
    <source>
        <dbReference type="ARBA" id="ARBA00004230"/>
    </source>
</evidence>
<dbReference type="GeneTree" id="ENSGT00940000159899"/>
<accession>H9GQL3</accession>
<keyword evidence="4" id="KW-0677">Repeat</keyword>